<sequence>TRNRFRPISKLDVRMWKETIVDLDCFFLLEEMVKHRRSSSRSSSYSVRFVSIKAIDIYLIIVFAFTI</sequence>
<keyword evidence="1" id="KW-1133">Transmembrane helix</keyword>
<organism evidence="2">
    <name type="scientific">Brassica oleracea</name>
    <name type="common">Wild cabbage</name>
    <dbReference type="NCBI Taxonomy" id="3712"/>
    <lineage>
        <taxon>Eukaryota</taxon>
        <taxon>Viridiplantae</taxon>
        <taxon>Streptophyta</taxon>
        <taxon>Embryophyta</taxon>
        <taxon>Tracheophyta</taxon>
        <taxon>Spermatophyta</taxon>
        <taxon>Magnoliopsida</taxon>
        <taxon>eudicotyledons</taxon>
        <taxon>Gunneridae</taxon>
        <taxon>Pentapetalae</taxon>
        <taxon>rosids</taxon>
        <taxon>malvids</taxon>
        <taxon>Brassicales</taxon>
        <taxon>Brassicaceae</taxon>
        <taxon>Brassiceae</taxon>
        <taxon>Brassica</taxon>
    </lineage>
</organism>
<feature type="transmembrane region" description="Helical" evidence="1">
    <location>
        <begin position="45"/>
        <end position="65"/>
    </location>
</feature>
<reference evidence="2" key="1">
    <citation type="submission" date="2018-11" db="EMBL/GenBank/DDBJ databases">
        <authorList>
            <consortium name="Genoscope - CEA"/>
            <person name="William W."/>
        </authorList>
    </citation>
    <scope>NUCLEOTIDE SEQUENCE</scope>
</reference>
<keyword evidence="1" id="KW-0812">Transmembrane</keyword>
<evidence type="ECO:0000256" key="1">
    <source>
        <dbReference type="SAM" id="Phobius"/>
    </source>
</evidence>
<feature type="non-terminal residue" evidence="2">
    <location>
        <position position="1"/>
    </location>
</feature>
<dbReference type="AlphaFoldDB" id="A0A3P6AR57"/>
<evidence type="ECO:0000313" key="2">
    <source>
        <dbReference type="EMBL" id="VDC95172.1"/>
    </source>
</evidence>
<name>A0A3P6AR57_BRAOL</name>
<proteinExistence type="predicted"/>
<protein>
    <submittedName>
        <fullName evidence="2">Uncharacterized protein</fullName>
    </submittedName>
</protein>
<gene>
    <name evidence="2" type="ORF">BOLC3T18420H</name>
</gene>
<keyword evidence="1" id="KW-0472">Membrane</keyword>
<accession>A0A3P6AR57</accession>
<dbReference type="EMBL" id="LR031872">
    <property type="protein sequence ID" value="VDC95172.1"/>
    <property type="molecule type" value="Genomic_DNA"/>
</dbReference>